<dbReference type="Proteomes" id="UP000236738">
    <property type="component" value="Unassembled WGS sequence"/>
</dbReference>
<gene>
    <name evidence="1" type="ORF">SAMN05421847_1672</name>
</gene>
<dbReference type="SUPFAM" id="SSF53335">
    <property type="entry name" value="S-adenosyl-L-methionine-dependent methyltransferases"/>
    <property type="match status" value="1"/>
</dbReference>
<dbReference type="Gene3D" id="3.40.50.150">
    <property type="entry name" value="Vaccinia Virus protein VP39"/>
    <property type="match status" value="1"/>
</dbReference>
<accession>A0A1H5Y4Q5</accession>
<dbReference type="InterPro" id="IPR029063">
    <property type="entry name" value="SAM-dependent_MTases_sf"/>
</dbReference>
<evidence type="ECO:0000313" key="2">
    <source>
        <dbReference type="Proteomes" id="UP000236738"/>
    </source>
</evidence>
<dbReference type="PANTHER" id="PTHR43861">
    <property type="entry name" value="TRANS-ACONITATE 2-METHYLTRANSFERASE-RELATED"/>
    <property type="match status" value="1"/>
</dbReference>
<name>A0A1H5Y4Q5_9FLAO</name>
<keyword evidence="1" id="KW-0808">Transferase</keyword>
<dbReference type="GO" id="GO:0008168">
    <property type="term" value="F:methyltransferase activity"/>
    <property type="evidence" value="ECO:0007669"/>
    <property type="project" value="UniProtKB-KW"/>
</dbReference>
<organism evidence="1 2">
    <name type="scientific">Halpernia humi</name>
    <dbReference type="NCBI Taxonomy" id="493375"/>
    <lineage>
        <taxon>Bacteria</taxon>
        <taxon>Pseudomonadati</taxon>
        <taxon>Bacteroidota</taxon>
        <taxon>Flavobacteriia</taxon>
        <taxon>Flavobacteriales</taxon>
        <taxon>Weeksellaceae</taxon>
        <taxon>Chryseobacterium group</taxon>
        <taxon>Halpernia</taxon>
    </lineage>
</organism>
<dbReference type="RefSeq" id="WP_103913630.1">
    <property type="nucleotide sequence ID" value="NZ_FNUS01000003.1"/>
</dbReference>
<sequence>MEIKDHFLTQELFEIKETEIKGVFKTTPIPADISKYYDSKDYISHHQDSGSLKEKFYKYLQGFNLKYKKNILSKFIQTGPKILDYGCGAGEFLKYIETNFQTLGFEPNASARNSALQKLTKTKIIDDLNLVENESLDAITLWHVFEHVENQDEILDLFHQKLKEGGILIIAVPNPDSFDAKHYGKFWAAYDVPRHIFHFTKSGMENLIKAKSENWNLKKIRPLLLDSFYISMLSEKYKKSSLFWVKGFIFGAISNFKASKNYEFSSLIYIIEKK</sequence>
<protein>
    <submittedName>
        <fullName evidence="1">2-polyprenyl-3-methyl-5-hydroxy-6-metoxy-1,4-benzoquinol methylase</fullName>
    </submittedName>
</protein>
<dbReference type="Pfam" id="PF13489">
    <property type="entry name" value="Methyltransf_23"/>
    <property type="match status" value="1"/>
</dbReference>
<dbReference type="GO" id="GO:0032259">
    <property type="term" value="P:methylation"/>
    <property type="evidence" value="ECO:0007669"/>
    <property type="project" value="UniProtKB-KW"/>
</dbReference>
<dbReference type="EMBL" id="FNUS01000003">
    <property type="protein sequence ID" value="SEG18822.1"/>
    <property type="molecule type" value="Genomic_DNA"/>
</dbReference>
<evidence type="ECO:0000313" key="1">
    <source>
        <dbReference type="EMBL" id="SEG18822.1"/>
    </source>
</evidence>
<dbReference type="OrthoDB" id="2370471at2"/>
<proteinExistence type="predicted"/>
<reference evidence="2" key="1">
    <citation type="submission" date="2016-10" db="EMBL/GenBank/DDBJ databases">
        <authorList>
            <person name="Varghese N."/>
            <person name="Submissions S."/>
        </authorList>
    </citation>
    <scope>NUCLEOTIDE SEQUENCE [LARGE SCALE GENOMIC DNA]</scope>
    <source>
        <strain evidence="2">DSM 21580</strain>
    </source>
</reference>
<keyword evidence="1" id="KW-0489">Methyltransferase</keyword>
<keyword evidence="2" id="KW-1185">Reference proteome</keyword>
<dbReference type="AlphaFoldDB" id="A0A1H5Y4Q5"/>
<dbReference type="CDD" id="cd02440">
    <property type="entry name" value="AdoMet_MTases"/>
    <property type="match status" value="1"/>
</dbReference>